<dbReference type="Gene3D" id="3.40.50.1820">
    <property type="entry name" value="alpha/beta hydrolase"/>
    <property type="match status" value="1"/>
</dbReference>
<dbReference type="EMBL" id="DNNA01000010">
    <property type="protein sequence ID" value="HBC32799.1"/>
    <property type="molecule type" value="Genomic_DNA"/>
</dbReference>
<dbReference type="Proteomes" id="UP000263489">
    <property type="component" value="Unassembled WGS sequence"/>
</dbReference>
<keyword evidence="1" id="KW-0378">Hydrolase</keyword>
<gene>
    <name evidence="1" type="ORF">DC045_00410</name>
</gene>
<feature type="non-terminal residue" evidence="1">
    <location>
        <position position="1"/>
    </location>
</feature>
<proteinExistence type="predicted"/>
<dbReference type="GO" id="GO:0016787">
    <property type="term" value="F:hydrolase activity"/>
    <property type="evidence" value="ECO:0007669"/>
    <property type="project" value="UniProtKB-KW"/>
</dbReference>
<name>A0A352IMW6_9GAMM</name>
<evidence type="ECO:0000313" key="1">
    <source>
        <dbReference type="EMBL" id="HBC32799.1"/>
    </source>
</evidence>
<dbReference type="InterPro" id="IPR029058">
    <property type="entry name" value="AB_hydrolase_fold"/>
</dbReference>
<feature type="non-terminal residue" evidence="1">
    <location>
        <position position="76"/>
    </location>
</feature>
<evidence type="ECO:0000313" key="2">
    <source>
        <dbReference type="Proteomes" id="UP000263489"/>
    </source>
</evidence>
<protein>
    <submittedName>
        <fullName evidence="1">Alpha/beta hydrolase</fullName>
    </submittedName>
</protein>
<organism evidence="1 2">
    <name type="scientific">Marinobacter adhaerens</name>
    <dbReference type="NCBI Taxonomy" id="1033846"/>
    <lineage>
        <taxon>Bacteria</taxon>
        <taxon>Pseudomonadati</taxon>
        <taxon>Pseudomonadota</taxon>
        <taxon>Gammaproteobacteria</taxon>
        <taxon>Pseudomonadales</taxon>
        <taxon>Marinobacteraceae</taxon>
        <taxon>Marinobacter</taxon>
    </lineage>
</organism>
<comment type="caution">
    <text evidence="1">The sequence shown here is derived from an EMBL/GenBank/DDBJ whole genome shotgun (WGS) entry which is preliminary data.</text>
</comment>
<accession>A0A352IMW6</accession>
<sequence>RIASITSIDGVNKGSKVADVVRGILPPGSYVEGGANAIANALGDLINALSGADNPQNGLAALETLTTPGTTSLNDA</sequence>
<dbReference type="AlphaFoldDB" id="A0A352IMW6"/>
<reference evidence="1 2" key="1">
    <citation type="journal article" date="2018" name="Nat. Biotechnol.">
        <title>A standardized bacterial taxonomy based on genome phylogeny substantially revises the tree of life.</title>
        <authorList>
            <person name="Parks D.H."/>
            <person name="Chuvochina M."/>
            <person name="Waite D.W."/>
            <person name="Rinke C."/>
            <person name="Skarshewski A."/>
            <person name="Chaumeil P.A."/>
            <person name="Hugenholtz P."/>
        </authorList>
    </citation>
    <scope>NUCLEOTIDE SEQUENCE [LARGE SCALE GENOMIC DNA]</scope>
    <source>
        <strain evidence="1">UBA9380</strain>
    </source>
</reference>